<dbReference type="EMBL" id="ATCL01000014">
    <property type="protein sequence ID" value="ERG67647.1"/>
    <property type="molecule type" value="Genomic_DNA"/>
</dbReference>
<keyword evidence="1" id="KW-0732">Signal</keyword>
<keyword evidence="3" id="KW-1185">Reference proteome</keyword>
<evidence type="ECO:0008006" key="4">
    <source>
        <dbReference type="Google" id="ProtNLM"/>
    </source>
</evidence>
<evidence type="ECO:0000256" key="1">
    <source>
        <dbReference type="SAM" id="SignalP"/>
    </source>
</evidence>
<dbReference type="PATRIC" id="fig|1345023.5.peg.1046"/>
<evidence type="ECO:0000313" key="3">
    <source>
        <dbReference type="Proteomes" id="UP000016464"/>
    </source>
</evidence>
<dbReference type="AlphaFoldDB" id="U1LZ61"/>
<dbReference type="InterPro" id="IPR050490">
    <property type="entry name" value="Bact_solute-bd_prot1"/>
</dbReference>
<dbReference type="OrthoDB" id="9782846at2"/>
<dbReference type="Gene3D" id="3.40.190.10">
    <property type="entry name" value="Periplasmic binding protein-like II"/>
    <property type="match status" value="1"/>
</dbReference>
<dbReference type="InterPro" id="IPR006059">
    <property type="entry name" value="SBP"/>
</dbReference>
<protein>
    <recommendedName>
        <fullName evidence="4">Sugar ABC transporter substrate-binding protein</fullName>
    </recommendedName>
</protein>
<dbReference type="eggNOG" id="COG1653">
    <property type="taxonomic scope" value="Bacteria"/>
</dbReference>
<dbReference type="PANTHER" id="PTHR43649:SF30">
    <property type="entry name" value="ABC TRANSPORTER SUBSTRATE-BINDING PROTEIN"/>
    <property type="match status" value="1"/>
</dbReference>
<evidence type="ECO:0000313" key="2">
    <source>
        <dbReference type="EMBL" id="ERG67647.1"/>
    </source>
</evidence>
<dbReference type="CDD" id="cd13585">
    <property type="entry name" value="PBP2_TMBP_like"/>
    <property type="match status" value="1"/>
</dbReference>
<sequence>MNRKSKKMFALTMSALMTTSFALAGCSGDEAGADGKVELTFMFRGNPEELKAYQATVKRFEEANKDVKVTMVQTAPDQYDTKLKSAIAGRKIPDVFFYNPAQVKAYVNSGVLLDITEAVETSEDVKLDDIWEKGVDKYRFDGKTLGEGAIYGLPKDLGPFALGYNKTMFEDAGIPLPDKDKPYTWDEFVDVAKQLTKDTNGDGKMDQYGTGFNVNWALQPFVWSNGADWINEDGTKVTIDDPKFIEALQFFVDQQLKHGITPSIGETQTLDTYQRWLKGQLAFFPVGPWDMAAFKEQLKFEYDLLPWPAGSTGKASGWVGSLGIGVGSTTKHKEEAAELAMYLSADQEGQQALVDAQVQLPNSMEIADNWAADTSIKPENKQEFLDLINDYGRGFPAEKTYTAEWYDEFFKNIQPVLDGKTSVEDYVKTAQPKMQKLLDAAIEQEKQAN</sequence>
<feature type="signal peptide" evidence="1">
    <location>
        <begin position="1"/>
        <end position="24"/>
    </location>
</feature>
<accession>U1LZ61</accession>
<comment type="caution">
    <text evidence="2">The sequence shown here is derived from an EMBL/GenBank/DDBJ whole genome shotgun (WGS) entry which is preliminary data.</text>
</comment>
<proteinExistence type="predicted"/>
<name>U1LZ61_9BACL</name>
<feature type="chain" id="PRO_5004617454" description="Sugar ABC transporter substrate-binding protein" evidence="1">
    <location>
        <begin position="25"/>
        <end position="449"/>
    </location>
</feature>
<dbReference type="Pfam" id="PF01547">
    <property type="entry name" value="SBP_bac_1"/>
    <property type="match status" value="1"/>
</dbReference>
<dbReference type="Proteomes" id="UP000016464">
    <property type="component" value="Unassembled WGS sequence"/>
</dbReference>
<dbReference type="SUPFAM" id="SSF53850">
    <property type="entry name" value="Periplasmic binding protein-like II"/>
    <property type="match status" value="1"/>
</dbReference>
<organism evidence="2 3">
    <name type="scientific">Exiguobacterium chiriqhucha RW-2</name>
    <dbReference type="NCBI Taxonomy" id="1345023"/>
    <lineage>
        <taxon>Bacteria</taxon>
        <taxon>Bacillati</taxon>
        <taxon>Bacillota</taxon>
        <taxon>Bacilli</taxon>
        <taxon>Bacillales</taxon>
        <taxon>Bacillales Family XII. Incertae Sedis</taxon>
        <taxon>Exiguobacterium</taxon>
    </lineage>
</organism>
<gene>
    <name evidence="2" type="ORF">M467_10180</name>
</gene>
<dbReference type="RefSeq" id="WP_021066210.1">
    <property type="nucleotide sequence ID" value="NZ_ATCL01000014.1"/>
</dbReference>
<dbReference type="PANTHER" id="PTHR43649">
    <property type="entry name" value="ARABINOSE-BINDING PROTEIN-RELATED"/>
    <property type="match status" value="1"/>
</dbReference>
<dbReference type="PROSITE" id="PS51257">
    <property type="entry name" value="PROKAR_LIPOPROTEIN"/>
    <property type="match status" value="1"/>
</dbReference>
<reference evidence="2 3" key="1">
    <citation type="journal article" date="2013" name="Genome Announc.">
        <title>Draft Genome Sequence of Exiguobacterium pavilionensis Strain RW-2, with Wide Thermal, Salinity, and pH Tolerance, Isolated from Modern Freshwater Microbialites.</title>
        <authorList>
            <person name="White R.A.III."/>
            <person name="Grassa C.J."/>
            <person name="Suttle C.A."/>
        </authorList>
    </citation>
    <scope>NUCLEOTIDE SEQUENCE [LARGE SCALE GENOMIC DNA]</scope>
    <source>
        <strain evidence="2 3">RW-2</strain>
    </source>
</reference>